<dbReference type="Proteomes" id="UP000281647">
    <property type="component" value="Unassembled WGS sequence"/>
</dbReference>
<gene>
    <name evidence="3" type="ORF">EET67_22530</name>
</gene>
<accession>A0A432V041</accession>
<keyword evidence="2" id="KW-0472">Membrane</keyword>
<evidence type="ECO:0000256" key="2">
    <source>
        <dbReference type="SAM" id="Phobius"/>
    </source>
</evidence>
<dbReference type="EMBL" id="RKST01000037">
    <property type="protein sequence ID" value="RUM95543.1"/>
    <property type="molecule type" value="Genomic_DNA"/>
</dbReference>
<dbReference type="OrthoDB" id="100177at2"/>
<protein>
    <submittedName>
        <fullName evidence="3">Uncharacterized protein</fullName>
    </submittedName>
</protein>
<keyword evidence="2" id="KW-0812">Transmembrane</keyword>
<dbReference type="AlphaFoldDB" id="A0A432V041"/>
<sequence length="598" mass="64259">MQDPRPAAPAVLETLEKLLTSETFGRSGRARDLLRYLVEQEQAGHADRLKGFTIAIDVFGKDADFDPATDAVVRVQARRLRELLAQYFQTEGANDPIRISIPRGSYVPAYEIIDCALAGTHEDGGQEISAPQVAPAPSPQAPTPAAGRPIPEPASTGNGEPLSLPPNPLVMRHLHLFWAAMAVIIAMLAFVVFRLASPAPGDVLLAARDAAGPATNSISASPATETLPVVYVETRSEDQNTMQVAALLRSGLSGFDTISAIARGAPEQPAPGTQQFVFTLSPATASGAVTVELQASASGKMLLSQVLSATDMAPEVLEDRVAALLSSTIPVSGALYGYIDQGDLGSGLVECLLLNDNYYLDPTRAKHEAAYRCFEALAKGDAKSPLVYAELGALHLEAATNRHPYPEHATEEQALALARRGVKMGPTSPYAHRAMGFIASRMGNSAESIAWMRKAYELNTYDLSMAAAYGYALIYSGKYDEGTPIMERAVDASSAHPAWWDYALFLAEFMNGDRERASRATAALVTTKRANYLGARLIAAHWADKAELAKELLAEIRNDHPSFAADPRATFERGRYPAELTDRLVEALREAGLDRPSD</sequence>
<proteinExistence type="predicted"/>
<dbReference type="InterPro" id="IPR011990">
    <property type="entry name" value="TPR-like_helical_dom_sf"/>
</dbReference>
<reference evidence="3 4" key="1">
    <citation type="submission" date="2018-11" db="EMBL/GenBank/DDBJ databases">
        <title>Pseudaminobacter arsenicus sp. nov., an arsenic-resistant bacterium isolated from arsenic-rich aquifers.</title>
        <authorList>
            <person name="Mu Y."/>
        </authorList>
    </citation>
    <scope>NUCLEOTIDE SEQUENCE [LARGE SCALE GENOMIC DNA]</scope>
    <source>
        <strain evidence="3 4">CB3</strain>
    </source>
</reference>
<evidence type="ECO:0000313" key="4">
    <source>
        <dbReference type="Proteomes" id="UP000281647"/>
    </source>
</evidence>
<keyword evidence="2" id="KW-1133">Transmembrane helix</keyword>
<evidence type="ECO:0000256" key="1">
    <source>
        <dbReference type="SAM" id="MobiDB-lite"/>
    </source>
</evidence>
<organism evidence="3 4">
    <name type="scientific">Borborobacter arsenicus</name>
    <dbReference type="NCBI Taxonomy" id="1851146"/>
    <lineage>
        <taxon>Bacteria</taxon>
        <taxon>Pseudomonadati</taxon>
        <taxon>Pseudomonadota</taxon>
        <taxon>Alphaproteobacteria</taxon>
        <taxon>Hyphomicrobiales</taxon>
        <taxon>Phyllobacteriaceae</taxon>
        <taxon>Borborobacter</taxon>
    </lineage>
</organism>
<name>A0A432V041_9HYPH</name>
<dbReference type="RefSeq" id="WP_128628584.1">
    <property type="nucleotide sequence ID" value="NZ_RKST01000037.1"/>
</dbReference>
<feature type="region of interest" description="Disordered" evidence="1">
    <location>
        <begin position="124"/>
        <end position="161"/>
    </location>
</feature>
<feature type="transmembrane region" description="Helical" evidence="2">
    <location>
        <begin position="176"/>
        <end position="196"/>
    </location>
</feature>
<keyword evidence="4" id="KW-1185">Reference proteome</keyword>
<evidence type="ECO:0000313" key="3">
    <source>
        <dbReference type="EMBL" id="RUM95543.1"/>
    </source>
</evidence>
<comment type="caution">
    <text evidence="3">The sequence shown here is derived from an EMBL/GenBank/DDBJ whole genome shotgun (WGS) entry which is preliminary data.</text>
</comment>
<dbReference type="Gene3D" id="1.25.40.10">
    <property type="entry name" value="Tetratricopeptide repeat domain"/>
    <property type="match status" value="1"/>
</dbReference>
<dbReference type="SUPFAM" id="SSF48452">
    <property type="entry name" value="TPR-like"/>
    <property type="match status" value="1"/>
</dbReference>